<evidence type="ECO:0000313" key="3">
    <source>
        <dbReference type="Proteomes" id="UP000030661"/>
    </source>
</evidence>
<keyword evidence="1" id="KW-1133">Transmembrane helix</keyword>
<organism evidence="2">
    <name type="scientific">Vecturithrix granuli</name>
    <dbReference type="NCBI Taxonomy" id="1499967"/>
    <lineage>
        <taxon>Bacteria</taxon>
        <taxon>Candidatus Moduliflexota</taxon>
        <taxon>Candidatus Vecturitrichia</taxon>
        <taxon>Candidatus Vecturitrichales</taxon>
        <taxon>Candidatus Vecturitrichaceae</taxon>
        <taxon>Candidatus Vecturithrix</taxon>
    </lineage>
</organism>
<dbReference type="Proteomes" id="UP000030661">
    <property type="component" value="Unassembled WGS sequence"/>
</dbReference>
<reference evidence="2" key="1">
    <citation type="journal article" date="2015" name="PeerJ">
        <title>First genomic representation of candidate bacterial phylum KSB3 points to enhanced environmental sensing as a trigger of wastewater bulking.</title>
        <authorList>
            <person name="Sekiguchi Y."/>
            <person name="Ohashi A."/>
            <person name="Parks D.H."/>
            <person name="Yamauchi T."/>
            <person name="Tyson G.W."/>
            <person name="Hugenholtz P."/>
        </authorList>
    </citation>
    <scope>NUCLEOTIDE SEQUENCE [LARGE SCALE GENOMIC DNA]</scope>
</reference>
<evidence type="ECO:0000256" key="1">
    <source>
        <dbReference type="SAM" id="Phobius"/>
    </source>
</evidence>
<evidence type="ECO:0008006" key="4">
    <source>
        <dbReference type="Google" id="ProtNLM"/>
    </source>
</evidence>
<dbReference type="InterPro" id="IPR026268">
    <property type="entry name" value="RseC"/>
</dbReference>
<proteinExistence type="predicted"/>
<name>A0A081BWE9_VECG1</name>
<protein>
    <recommendedName>
        <fullName evidence="4">Positive regulator of sigma E, RseC/MucC</fullName>
    </recommendedName>
</protein>
<feature type="transmembrane region" description="Helical" evidence="1">
    <location>
        <begin position="79"/>
        <end position="102"/>
    </location>
</feature>
<dbReference type="InterPro" id="IPR007359">
    <property type="entry name" value="SigmaE_reg_RseC_MucC"/>
</dbReference>
<dbReference type="STRING" id="1499967.U27_03617"/>
<dbReference type="Pfam" id="PF04246">
    <property type="entry name" value="RseC_MucC"/>
    <property type="match status" value="1"/>
</dbReference>
<sequence length="168" mass="17876">MEDLRSYGHVISTVYRKAVVQMQRMGACSGKHADCPWNALIENLPVEDFVITADNQIDAQPGDLVEVAIQASSFHHAVLLGYILPLAGLVIGAIGGVLFASWVGIPAYRDLCGGMAAGCGLAVALLLIRSAGKRYHPRYMIVRHVTANLSGCLSQGCRGAADILKEEG</sequence>
<feature type="transmembrane region" description="Helical" evidence="1">
    <location>
        <begin position="108"/>
        <end position="128"/>
    </location>
</feature>
<accession>A0A081BWE9</accession>
<keyword evidence="1" id="KW-0812">Transmembrane</keyword>
<dbReference type="PIRSF" id="PIRSF004923">
    <property type="entry name" value="RseC"/>
    <property type="match status" value="1"/>
</dbReference>
<dbReference type="PANTHER" id="PTHR35867">
    <property type="entry name" value="PROTEIN RSEC"/>
    <property type="match status" value="1"/>
</dbReference>
<dbReference type="EMBL" id="DF820465">
    <property type="protein sequence ID" value="GAK56654.1"/>
    <property type="molecule type" value="Genomic_DNA"/>
</dbReference>
<dbReference type="AlphaFoldDB" id="A0A081BWE9"/>
<keyword evidence="1" id="KW-0472">Membrane</keyword>
<evidence type="ECO:0000313" key="2">
    <source>
        <dbReference type="EMBL" id="GAK56654.1"/>
    </source>
</evidence>
<keyword evidence="3" id="KW-1185">Reference proteome</keyword>
<dbReference type="HOGENOM" id="CLU_1583297_0_0_0"/>
<dbReference type="PANTHER" id="PTHR35867:SF1">
    <property type="entry name" value="PROTEIN RSEC"/>
    <property type="match status" value="1"/>
</dbReference>
<gene>
    <name evidence="2" type="ORF">U27_03617</name>
</gene>